<keyword evidence="1" id="KW-0240">DNA-directed RNA polymerase</keyword>
<evidence type="ECO:0000313" key="1">
    <source>
        <dbReference type="EMBL" id="DAG06278.1"/>
    </source>
</evidence>
<name>A0A8S5VHW3_9CAUD</name>
<dbReference type="GO" id="GO:0000428">
    <property type="term" value="C:DNA-directed RNA polymerase complex"/>
    <property type="evidence" value="ECO:0007669"/>
    <property type="project" value="UniProtKB-KW"/>
</dbReference>
<reference evidence="1" key="1">
    <citation type="journal article" date="2021" name="Proc. Natl. Acad. Sci. U.S.A.">
        <title>A Catalog of Tens of Thousands of Viruses from Human Metagenomes Reveals Hidden Associations with Chronic Diseases.</title>
        <authorList>
            <person name="Tisza M.J."/>
            <person name="Buck C.B."/>
        </authorList>
    </citation>
    <scope>NUCLEOTIDE SEQUENCE</scope>
    <source>
        <strain evidence="1">CtCYN4</strain>
    </source>
</reference>
<dbReference type="EMBL" id="BK016268">
    <property type="protein sequence ID" value="DAG06278.1"/>
    <property type="molecule type" value="Genomic_DNA"/>
</dbReference>
<protein>
    <submittedName>
        <fullName evidence="1">DNA-directed RNA polymerase</fullName>
    </submittedName>
</protein>
<proteinExistence type="predicted"/>
<organism evidence="1">
    <name type="scientific">Myoviridae sp. ctCYN4</name>
    <dbReference type="NCBI Taxonomy" id="2825051"/>
    <lineage>
        <taxon>Viruses</taxon>
        <taxon>Duplodnaviria</taxon>
        <taxon>Heunggongvirae</taxon>
        <taxon>Uroviricota</taxon>
        <taxon>Caudoviricetes</taxon>
    </lineage>
</organism>
<keyword evidence="1" id="KW-0804">Transcription</keyword>
<sequence>MNLKEMQKYANALSEIRVKCNCSHTLYFPAYGPDVQICSHCGHKVYRNDRIKFKEILSKCIKVKEVQNG</sequence>
<accession>A0A8S5VHW3</accession>